<organism evidence="4 5">
    <name type="scientific">Candidatus Campbellbacteria bacterium RIFOXYC2_FULL_35_25</name>
    <dbReference type="NCBI Taxonomy" id="1797582"/>
    <lineage>
        <taxon>Bacteria</taxon>
        <taxon>Candidatus Campbelliibacteriota</taxon>
    </lineage>
</organism>
<dbReference type="Pfam" id="PF05193">
    <property type="entry name" value="Peptidase_M16_C"/>
    <property type="match status" value="1"/>
</dbReference>
<dbReference type="STRING" id="1797582.A2442_01485"/>
<dbReference type="EMBL" id="MFAE01000014">
    <property type="protein sequence ID" value="OGD66778.1"/>
    <property type="molecule type" value="Genomic_DNA"/>
</dbReference>
<dbReference type="AlphaFoldDB" id="A0A1F5EHA2"/>
<proteinExistence type="inferred from homology"/>
<sequence length="426" mass="48219">MSILNTFNVVRFEKKLRNGIKVVLFYRPGSPITTHAVLNSGSRFDPVGMFGVAHFLEHLVVGGSAEFPTKDLLAEHIESIGGSFGARTGQDSLIIATEVPDKSDYGRVVDIFKATLCEPLIDKKFFENEKKVVVKEVNRSNSNPAQVLIKTCRDLFFKGTSFSHEVLGDAESIQELDYEKVVAIHKRMFDKTRITFIVSGDISIEELVLNLEKLNFLEGNDFFEKSYEPKVIYEKRISSSPLDIPQTYICFGIPAPKLFSKELVHLNLAGDILAGGRSSRLTKRLRYDKGLVYGVRYGRVGGLELGFWGFFTDTASENVNDLMSEISEEIKNIRTNGIKASELEFVKNKNIKSLKRTMQTSNSWVDFHNLSEAFSSEPYDIDNFAKYIEEATVEDIENIINKYFQTNNWRLATCGKTEEESVIYKI</sequence>
<evidence type="ECO:0000313" key="4">
    <source>
        <dbReference type="EMBL" id="OGD66778.1"/>
    </source>
</evidence>
<feature type="domain" description="Peptidase M16 C-terminal" evidence="3">
    <location>
        <begin position="176"/>
        <end position="349"/>
    </location>
</feature>
<reference evidence="4 5" key="1">
    <citation type="journal article" date="2016" name="Nat. Commun.">
        <title>Thousands of microbial genomes shed light on interconnected biogeochemical processes in an aquifer system.</title>
        <authorList>
            <person name="Anantharaman K."/>
            <person name="Brown C.T."/>
            <person name="Hug L.A."/>
            <person name="Sharon I."/>
            <person name="Castelle C.J."/>
            <person name="Probst A.J."/>
            <person name="Thomas B.C."/>
            <person name="Singh A."/>
            <person name="Wilkins M.J."/>
            <person name="Karaoz U."/>
            <person name="Brodie E.L."/>
            <person name="Williams K.H."/>
            <person name="Hubbard S.S."/>
            <person name="Banfield J.F."/>
        </authorList>
    </citation>
    <scope>NUCLEOTIDE SEQUENCE [LARGE SCALE GENOMIC DNA]</scope>
</reference>
<dbReference type="InterPro" id="IPR007863">
    <property type="entry name" value="Peptidase_M16_C"/>
</dbReference>
<dbReference type="InterPro" id="IPR011249">
    <property type="entry name" value="Metalloenz_LuxS/M16"/>
</dbReference>
<evidence type="ECO:0000313" key="5">
    <source>
        <dbReference type="Proteomes" id="UP000179003"/>
    </source>
</evidence>
<gene>
    <name evidence="4" type="ORF">A2442_01485</name>
</gene>
<dbReference type="PANTHER" id="PTHR11851:SF49">
    <property type="entry name" value="MITOCHONDRIAL-PROCESSING PEPTIDASE SUBUNIT ALPHA"/>
    <property type="match status" value="1"/>
</dbReference>
<dbReference type="Proteomes" id="UP000179003">
    <property type="component" value="Unassembled WGS sequence"/>
</dbReference>
<evidence type="ECO:0008006" key="6">
    <source>
        <dbReference type="Google" id="ProtNLM"/>
    </source>
</evidence>
<dbReference type="InterPro" id="IPR011765">
    <property type="entry name" value="Pept_M16_N"/>
</dbReference>
<dbReference type="Pfam" id="PF00675">
    <property type="entry name" value="Peptidase_M16"/>
    <property type="match status" value="1"/>
</dbReference>
<dbReference type="Gene3D" id="3.30.830.10">
    <property type="entry name" value="Metalloenzyme, LuxS/M16 peptidase-like"/>
    <property type="match status" value="2"/>
</dbReference>
<dbReference type="SUPFAM" id="SSF63411">
    <property type="entry name" value="LuxS/MPP-like metallohydrolase"/>
    <property type="match status" value="2"/>
</dbReference>
<evidence type="ECO:0000259" key="3">
    <source>
        <dbReference type="Pfam" id="PF05193"/>
    </source>
</evidence>
<comment type="similarity">
    <text evidence="1">Belongs to the peptidase M16 family.</text>
</comment>
<evidence type="ECO:0000256" key="1">
    <source>
        <dbReference type="ARBA" id="ARBA00007261"/>
    </source>
</evidence>
<dbReference type="InterPro" id="IPR050361">
    <property type="entry name" value="MPP/UQCRC_Complex"/>
</dbReference>
<comment type="caution">
    <text evidence="4">The sequence shown here is derived from an EMBL/GenBank/DDBJ whole genome shotgun (WGS) entry which is preliminary data.</text>
</comment>
<evidence type="ECO:0000259" key="2">
    <source>
        <dbReference type="Pfam" id="PF00675"/>
    </source>
</evidence>
<name>A0A1F5EHA2_9BACT</name>
<accession>A0A1F5EHA2</accession>
<protein>
    <recommendedName>
        <fullName evidence="6">Peptidase M16 N-terminal domain-containing protein</fullName>
    </recommendedName>
</protein>
<dbReference type="PANTHER" id="PTHR11851">
    <property type="entry name" value="METALLOPROTEASE"/>
    <property type="match status" value="1"/>
</dbReference>
<dbReference type="GO" id="GO:0046872">
    <property type="term" value="F:metal ion binding"/>
    <property type="evidence" value="ECO:0007669"/>
    <property type="project" value="InterPro"/>
</dbReference>
<feature type="domain" description="Peptidase M16 N-terminal" evidence="2">
    <location>
        <begin position="37"/>
        <end position="168"/>
    </location>
</feature>